<keyword evidence="3" id="KW-1185">Reference proteome</keyword>
<dbReference type="InterPro" id="IPR041667">
    <property type="entry name" value="Cupin_8"/>
</dbReference>
<dbReference type="PROSITE" id="PS51184">
    <property type="entry name" value="JMJC"/>
    <property type="match status" value="1"/>
</dbReference>
<dbReference type="RefSeq" id="WP_146434331.1">
    <property type="nucleotide sequence ID" value="NZ_SJPF01000004.1"/>
</dbReference>
<organism evidence="2 3">
    <name type="scientific">Blastopirellula retiformator</name>
    <dbReference type="NCBI Taxonomy" id="2527970"/>
    <lineage>
        <taxon>Bacteria</taxon>
        <taxon>Pseudomonadati</taxon>
        <taxon>Planctomycetota</taxon>
        <taxon>Planctomycetia</taxon>
        <taxon>Pirellulales</taxon>
        <taxon>Pirellulaceae</taxon>
        <taxon>Blastopirellula</taxon>
    </lineage>
</organism>
<dbReference type="InterPro" id="IPR003347">
    <property type="entry name" value="JmjC_dom"/>
</dbReference>
<protein>
    <recommendedName>
        <fullName evidence="1">JmjC domain-containing protein</fullName>
    </recommendedName>
</protein>
<dbReference type="AlphaFoldDB" id="A0A5C5V1I0"/>
<name>A0A5C5V1I0_9BACT</name>
<dbReference type="Pfam" id="PF13621">
    <property type="entry name" value="Cupin_8"/>
    <property type="match status" value="1"/>
</dbReference>
<evidence type="ECO:0000313" key="3">
    <source>
        <dbReference type="Proteomes" id="UP000318878"/>
    </source>
</evidence>
<dbReference type="EMBL" id="SJPF01000004">
    <property type="protein sequence ID" value="TWT31853.1"/>
    <property type="molecule type" value="Genomic_DNA"/>
</dbReference>
<dbReference type="OrthoDB" id="7977346at2"/>
<evidence type="ECO:0000259" key="1">
    <source>
        <dbReference type="PROSITE" id="PS51184"/>
    </source>
</evidence>
<comment type="caution">
    <text evidence="2">The sequence shown here is derived from an EMBL/GenBank/DDBJ whole genome shotgun (WGS) entry which is preliminary data.</text>
</comment>
<accession>A0A5C5V1I0</accession>
<reference evidence="2 3" key="1">
    <citation type="submission" date="2019-02" db="EMBL/GenBank/DDBJ databases">
        <title>Deep-cultivation of Planctomycetes and their phenomic and genomic characterization uncovers novel biology.</title>
        <authorList>
            <person name="Wiegand S."/>
            <person name="Jogler M."/>
            <person name="Boedeker C."/>
            <person name="Pinto D."/>
            <person name="Vollmers J."/>
            <person name="Rivas-Marin E."/>
            <person name="Kohn T."/>
            <person name="Peeters S.H."/>
            <person name="Heuer A."/>
            <person name="Rast P."/>
            <person name="Oberbeckmann S."/>
            <person name="Bunk B."/>
            <person name="Jeske O."/>
            <person name="Meyerdierks A."/>
            <person name="Storesund J.E."/>
            <person name="Kallscheuer N."/>
            <person name="Luecker S."/>
            <person name="Lage O.M."/>
            <person name="Pohl T."/>
            <person name="Merkel B.J."/>
            <person name="Hornburger P."/>
            <person name="Mueller R.-W."/>
            <person name="Bruemmer F."/>
            <person name="Labrenz M."/>
            <person name="Spormann A.M."/>
            <person name="Op Den Camp H."/>
            <person name="Overmann J."/>
            <person name="Amann R."/>
            <person name="Jetten M.S.M."/>
            <person name="Mascher T."/>
            <person name="Medema M.H."/>
            <person name="Devos D.P."/>
            <person name="Kaster A.-K."/>
            <person name="Ovreas L."/>
            <person name="Rohde M."/>
            <person name="Galperin M.Y."/>
            <person name="Jogler C."/>
        </authorList>
    </citation>
    <scope>NUCLEOTIDE SEQUENCE [LARGE SCALE GENOMIC DNA]</scope>
    <source>
        <strain evidence="2 3">Enr8</strain>
    </source>
</reference>
<proteinExistence type="predicted"/>
<dbReference type="Gene3D" id="2.60.120.650">
    <property type="entry name" value="Cupin"/>
    <property type="match status" value="1"/>
</dbReference>
<gene>
    <name evidence="2" type="ORF">Enr8_37780</name>
</gene>
<evidence type="ECO:0000313" key="2">
    <source>
        <dbReference type="EMBL" id="TWT31853.1"/>
    </source>
</evidence>
<dbReference type="Proteomes" id="UP000318878">
    <property type="component" value="Unassembled WGS sequence"/>
</dbReference>
<feature type="domain" description="JmjC" evidence="1">
    <location>
        <begin position="100"/>
        <end position="245"/>
    </location>
</feature>
<dbReference type="SUPFAM" id="SSF51197">
    <property type="entry name" value="Clavaminate synthase-like"/>
    <property type="match status" value="1"/>
</dbReference>
<sequence>MSHGNLIDWNKDLHQMESEVITTTHRLVETGLFDDEHLVRILDTHPRDALNVNTMGIDETDHSDWKEGDASKLNGEQLLQATKEGRLWLNIRNMLTHHREYADLINSIYDELESKVAGFQALERSANLLVSSPTAIVYYHLDIPVNMLWHLRGKKRAYVYPPYDERFVTQATIEDVICGESYEELAFDPQFDESAFIAELQPGQMVTWPQNTPHRVSNVEGLNVSLTTEHKTPKAIRRIKLFRANRFFRHQCGYQNLSTATEGVGYNMKMAAFSVVKAYRKLFKKKEGNYAYPVTFELDPMNPTKVREMSAK</sequence>